<name>A0A9X2I711_9BACI</name>
<sequence>MGENATVKHSEENEETMNFERENKSNTHYKINGNKVVFDKSLIIEVDGQEYELFNVHRSLIRKMANKSLKRSIITSLLGDGAGLSLLGTTATASQFLQATMSAIFDRKFMKKGCQEVMEGIANLYGLNIKDLETKINALTAAGDNNYKMKSIAQDVKTSTQDVMKTRRGKLLANVIPFVGAVFTAYLVRDAVVEFGEKIMDQIEDKIEAQVRNGELEISKAMIKKYGGAPVKKKK</sequence>
<evidence type="ECO:0000256" key="1">
    <source>
        <dbReference type="SAM" id="MobiDB-lite"/>
    </source>
</evidence>
<feature type="compositionally biased region" description="Basic and acidic residues" evidence="1">
    <location>
        <begin position="1"/>
        <end position="11"/>
    </location>
</feature>
<dbReference type="RefSeq" id="WP_250098079.1">
    <property type="nucleotide sequence ID" value="NZ_JAKRYL010000025.1"/>
</dbReference>
<reference evidence="3" key="1">
    <citation type="submission" date="2022-02" db="EMBL/GenBank/DDBJ databases">
        <title>Halalkalibacter sp. nov. isolated from Lonar Lake, India.</title>
        <authorList>
            <person name="Joshi A."/>
            <person name="Thite S."/>
            <person name="Lodha T."/>
        </authorList>
    </citation>
    <scope>NUCLEOTIDE SEQUENCE</scope>
    <source>
        <strain evidence="3">MEB205</strain>
    </source>
</reference>
<dbReference type="EMBL" id="JAKRYL010000025">
    <property type="protein sequence ID" value="MCL7749212.1"/>
    <property type="molecule type" value="Genomic_DNA"/>
</dbReference>
<keyword evidence="2" id="KW-0812">Transmembrane</keyword>
<keyword evidence="2" id="KW-1133">Transmembrane helix</keyword>
<keyword evidence="4" id="KW-1185">Reference proteome</keyword>
<keyword evidence="2" id="KW-0472">Membrane</keyword>
<evidence type="ECO:0000313" key="4">
    <source>
        <dbReference type="Proteomes" id="UP001139150"/>
    </source>
</evidence>
<evidence type="ECO:0000313" key="3">
    <source>
        <dbReference type="EMBL" id="MCL7749212.1"/>
    </source>
</evidence>
<comment type="caution">
    <text evidence="3">The sequence shown here is derived from an EMBL/GenBank/DDBJ whole genome shotgun (WGS) entry which is preliminary data.</text>
</comment>
<dbReference type="Proteomes" id="UP001139150">
    <property type="component" value="Unassembled WGS sequence"/>
</dbReference>
<protein>
    <submittedName>
        <fullName evidence="3">Uncharacterized protein</fullName>
    </submittedName>
</protein>
<feature type="region of interest" description="Disordered" evidence="1">
    <location>
        <begin position="1"/>
        <end position="25"/>
    </location>
</feature>
<proteinExistence type="predicted"/>
<evidence type="ECO:0000256" key="2">
    <source>
        <dbReference type="SAM" id="Phobius"/>
    </source>
</evidence>
<accession>A0A9X2I711</accession>
<gene>
    <name evidence="3" type="ORF">MF646_18995</name>
</gene>
<organism evidence="3 4">
    <name type="scientific">Halalkalibacter alkaliphilus</name>
    <dbReference type="NCBI Taxonomy" id="2917993"/>
    <lineage>
        <taxon>Bacteria</taxon>
        <taxon>Bacillati</taxon>
        <taxon>Bacillota</taxon>
        <taxon>Bacilli</taxon>
        <taxon>Bacillales</taxon>
        <taxon>Bacillaceae</taxon>
        <taxon>Halalkalibacter</taxon>
    </lineage>
</organism>
<feature type="transmembrane region" description="Helical" evidence="2">
    <location>
        <begin position="171"/>
        <end position="188"/>
    </location>
</feature>
<dbReference type="AlphaFoldDB" id="A0A9X2I711"/>